<sequence length="103" mass="11171">MDEPSLSNAPDVVFLLATDGISQLCLGVLLVWVALRRRELVPQMLMFESAMNALVLLMEYAIKPPVSPVPGRFAHMAVLAVALAALAVVVLGRRKNTISTERS</sequence>
<organism evidence="2 3">
    <name type="scientific">Gloeobacter morelensis MG652769</name>
    <dbReference type="NCBI Taxonomy" id="2781736"/>
    <lineage>
        <taxon>Bacteria</taxon>
        <taxon>Bacillati</taxon>
        <taxon>Cyanobacteriota</taxon>
        <taxon>Cyanophyceae</taxon>
        <taxon>Gloeobacterales</taxon>
        <taxon>Gloeobacteraceae</taxon>
        <taxon>Gloeobacter</taxon>
        <taxon>Gloeobacter morelensis</taxon>
    </lineage>
</organism>
<proteinExistence type="predicted"/>
<feature type="transmembrane region" description="Helical" evidence="1">
    <location>
        <begin position="74"/>
        <end position="92"/>
    </location>
</feature>
<name>A0ABY3PR59_9CYAN</name>
<feature type="transmembrane region" description="Helical" evidence="1">
    <location>
        <begin position="12"/>
        <end position="33"/>
    </location>
</feature>
<keyword evidence="1" id="KW-0472">Membrane</keyword>
<evidence type="ECO:0000313" key="3">
    <source>
        <dbReference type="Proteomes" id="UP001054846"/>
    </source>
</evidence>
<dbReference type="EMBL" id="CP063845">
    <property type="protein sequence ID" value="UFP96200.1"/>
    <property type="molecule type" value="Genomic_DNA"/>
</dbReference>
<keyword evidence="1" id="KW-0812">Transmembrane</keyword>
<dbReference type="Proteomes" id="UP001054846">
    <property type="component" value="Chromosome"/>
</dbReference>
<reference evidence="2 3" key="1">
    <citation type="journal article" date="2021" name="Genome Biol. Evol.">
        <title>Complete Genome Sequencing of a Novel Gloeobacter Species from a Waterfall Cave in Mexico.</title>
        <authorList>
            <person name="Saw J.H."/>
            <person name="Cardona T."/>
            <person name="Montejano G."/>
        </authorList>
    </citation>
    <scope>NUCLEOTIDE SEQUENCE [LARGE SCALE GENOMIC DNA]</scope>
    <source>
        <strain evidence="2">MG652769</strain>
    </source>
</reference>
<evidence type="ECO:0000256" key="1">
    <source>
        <dbReference type="SAM" id="Phobius"/>
    </source>
</evidence>
<keyword evidence="3" id="KW-1185">Reference proteome</keyword>
<keyword evidence="1" id="KW-1133">Transmembrane helix</keyword>
<protein>
    <submittedName>
        <fullName evidence="2">Uncharacterized protein</fullName>
    </submittedName>
</protein>
<dbReference type="RefSeq" id="WP_230843447.1">
    <property type="nucleotide sequence ID" value="NZ_CP063845.1"/>
</dbReference>
<feature type="transmembrane region" description="Helical" evidence="1">
    <location>
        <begin position="45"/>
        <end position="62"/>
    </location>
</feature>
<evidence type="ECO:0000313" key="2">
    <source>
        <dbReference type="EMBL" id="UFP96200.1"/>
    </source>
</evidence>
<accession>A0ABY3PR59</accession>
<gene>
    <name evidence="2" type="ORF">ISF26_08335</name>
</gene>